<keyword evidence="5" id="KW-1185">Reference proteome</keyword>
<dbReference type="RefSeq" id="XP_028041730.1">
    <property type="nucleotide sequence ID" value="XM_028185929.1"/>
</dbReference>
<feature type="coiled-coil region" evidence="3">
    <location>
        <begin position="94"/>
        <end position="153"/>
    </location>
</feature>
<dbReference type="OrthoDB" id="5550281at2759"/>
<dbReference type="Proteomes" id="UP000504629">
    <property type="component" value="Unplaced"/>
</dbReference>
<evidence type="ECO:0000259" key="4">
    <source>
        <dbReference type="PROSITE" id="PS50118"/>
    </source>
</evidence>
<organism evidence="5 6">
    <name type="scientific">Bombyx mandarina</name>
    <name type="common">Wild silk moth</name>
    <name type="synonym">Wild silkworm</name>
    <dbReference type="NCBI Taxonomy" id="7092"/>
    <lineage>
        <taxon>Eukaryota</taxon>
        <taxon>Metazoa</taxon>
        <taxon>Ecdysozoa</taxon>
        <taxon>Arthropoda</taxon>
        <taxon>Hexapoda</taxon>
        <taxon>Insecta</taxon>
        <taxon>Pterygota</taxon>
        <taxon>Neoptera</taxon>
        <taxon>Endopterygota</taxon>
        <taxon>Lepidoptera</taxon>
        <taxon>Glossata</taxon>
        <taxon>Ditrysia</taxon>
        <taxon>Bombycoidea</taxon>
        <taxon>Bombycidae</taxon>
        <taxon>Bombycinae</taxon>
        <taxon>Bombyx</taxon>
    </lineage>
</organism>
<evidence type="ECO:0000256" key="3">
    <source>
        <dbReference type="SAM" id="Coils"/>
    </source>
</evidence>
<keyword evidence="2" id="KW-0539">Nucleus</keyword>
<dbReference type="InterPro" id="IPR050342">
    <property type="entry name" value="HMGB"/>
</dbReference>
<evidence type="ECO:0000256" key="2">
    <source>
        <dbReference type="PROSITE-ProRule" id="PRU00267"/>
    </source>
</evidence>
<dbReference type="Pfam" id="PF00505">
    <property type="entry name" value="HMG_box"/>
    <property type="match status" value="1"/>
</dbReference>
<keyword evidence="3" id="KW-0175">Coiled coil</keyword>
<dbReference type="CTD" id="7019"/>
<dbReference type="KEGG" id="bman:114251599"/>
<dbReference type="PANTHER" id="PTHR48112">
    <property type="entry name" value="HIGH MOBILITY GROUP PROTEIN DSP1"/>
    <property type="match status" value="1"/>
</dbReference>
<feature type="domain" description="HMG box" evidence="4">
    <location>
        <begin position="156"/>
        <end position="220"/>
    </location>
</feature>
<accession>A0A6J2KI53</accession>
<feature type="DNA-binding region" description="HMG box" evidence="2">
    <location>
        <begin position="156"/>
        <end position="220"/>
    </location>
</feature>
<protein>
    <submittedName>
        <fullName evidence="6">Transcription factor A, mitochondrial</fullName>
    </submittedName>
</protein>
<dbReference type="PROSITE" id="PS50118">
    <property type="entry name" value="HMG_BOX_2"/>
    <property type="match status" value="2"/>
</dbReference>
<feature type="domain" description="HMG box" evidence="4">
    <location>
        <begin position="51"/>
        <end position="119"/>
    </location>
</feature>
<evidence type="ECO:0000256" key="1">
    <source>
        <dbReference type="ARBA" id="ARBA00023125"/>
    </source>
</evidence>
<dbReference type="InterPro" id="IPR009071">
    <property type="entry name" value="HMG_box_dom"/>
</dbReference>
<dbReference type="Gene3D" id="1.10.30.10">
    <property type="entry name" value="High mobility group box domain"/>
    <property type="match status" value="2"/>
</dbReference>
<feature type="DNA-binding region" description="HMG box" evidence="2">
    <location>
        <begin position="51"/>
        <end position="119"/>
    </location>
</feature>
<dbReference type="GO" id="GO:0006357">
    <property type="term" value="P:regulation of transcription by RNA polymerase II"/>
    <property type="evidence" value="ECO:0007669"/>
    <property type="project" value="TreeGrafter"/>
</dbReference>
<name>A0A6J2KI53_BOMMA</name>
<reference evidence="6" key="1">
    <citation type="submission" date="2025-08" db="UniProtKB">
        <authorList>
            <consortium name="RefSeq"/>
        </authorList>
    </citation>
    <scope>IDENTIFICATION</scope>
    <source>
        <tissue evidence="6">Silk gland</tissue>
    </source>
</reference>
<dbReference type="GO" id="GO:0005634">
    <property type="term" value="C:nucleus"/>
    <property type="evidence" value="ECO:0007669"/>
    <property type="project" value="UniProtKB-UniRule"/>
</dbReference>
<gene>
    <name evidence="6" type="primary">LOC114251599</name>
</gene>
<evidence type="ECO:0000313" key="5">
    <source>
        <dbReference type="Proteomes" id="UP000504629"/>
    </source>
</evidence>
<proteinExistence type="predicted"/>
<dbReference type="AlphaFoldDB" id="A0A6J2KI53"/>
<dbReference type="PANTHER" id="PTHR48112:SF38">
    <property type="entry name" value="TRANSCRIPTION FACTOR A, MITOCHONDRIAL-LIKE PROTEIN"/>
    <property type="match status" value="1"/>
</dbReference>
<evidence type="ECO:0000313" key="6">
    <source>
        <dbReference type="RefSeq" id="XP_028041730.1"/>
    </source>
</evidence>
<dbReference type="Pfam" id="PF09011">
    <property type="entry name" value="HMG_box_2"/>
    <property type="match status" value="1"/>
</dbReference>
<dbReference type="GeneID" id="114251599"/>
<dbReference type="GO" id="GO:0003677">
    <property type="term" value="F:DNA binding"/>
    <property type="evidence" value="ECO:0007669"/>
    <property type="project" value="UniProtKB-UniRule"/>
</dbReference>
<dbReference type="InterPro" id="IPR036910">
    <property type="entry name" value="HMG_box_dom_sf"/>
</dbReference>
<sequence>MTTYTQLQRLSNYFLGNYKTVLCGRVNWITPIQSCDYTKKSAEQRLGLNKPKRPLTPFFKFMSQMRPALLAKNPGISSKEAIAWTSKHWQQLDMETKTQMAKEYQKDLEDYNKIKAMYETSLTEEQKADIKRVKEEMAQAKEKRKLKAEYKELGRPKKPMSSYFIYMQSRKDNIQGKTLKEYQETVKKDWINLPDSEKAKLEKQAQTLMDKYKKDLQAWELKMVSIGRTDLVRSKPAKEKKTKKVDSSQ</sequence>
<dbReference type="SMART" id="SM00398">
    <property type="entry name" value="HMG"/>
    <property type="match status" value="2"/>
</dbReference>
<dbReference type="SUPFAM" id="SSF47095">
    <property type="entry name" value="HMG-box"/>
    <property type="match status" value="2"/>
</dbReference>
<keyword evidence="1 2" id="KW-0238">DNA-binding</keyword>